<dbReference type="InterPro" id="IPR010982">
    <property type="entry name" value="Lambda_DNA-bd_dom_sf"/>
</dbReference>
<sequence length="104" mass="12091">MLRLNLQTPREIQVILSQRVKRLRLINEWTQVELAERAGITLASLKRFESTGKISLDRLSQIALALGRLNDLMQLFQEPEIKRLSDIKKLTKNRQRGKRKTPGD</sequence>
<dbReference type="Gene3D" id="1.10.260.40">
    <property type="entry name" value="lambda repressor-like DNA-binding domains"/>
    <property type="match status" value="1"/>
</dbReference>
<dbReference type="EMBL" id="JSZA02000014">
    <property type="protein sequence ID" value="KHD07511.1"/>
    <property type="molecule type" value="Genomic_DNA"/>
</dbReference>
<organism evidence="2 3">
    <name type="scientific">Candidatus Thiomargarita nelsonii</name>
    <dbReference type="NCBI Taxonomy" id="1003181"/>
    <lineage>
        <taxon>Bacteria</taxon>
        <taxon>Pseudomonadati</taxon>
        <taxon>Pseudomonadota</taxon>
        <taxon>Gammaproteobacteria</taxon>
        <taxon>Thiotrichales</taxon>
        <taxon>Thiotrichaceae</taxon>
        <taxon>Thiomargarita</taxon>
    </lineage>
</organism>
<evidence type="ECO:0000313" key="2">
    <source>
        <dbReference type="EMBL" id="KHD07511.1"/>
    </source>
</evidence>
<dbReference type="Proteomes" id="UP000030428">
    <property type="component" value="Unassembled WGS sequence"/>
</dbReference>
<protein>
    <recommendedName>
        <fullName evidence="1">HTH cro/C1-type domain-containing protein</fullName>
    </recommendedName>
</protein>
<name>A0A0A6RUG1_9GAMM</name>
<dbReference type="GO" id="GO:0003677">
    <property type="term" value="F:DNA binding"/>
    <property type="evidence" value="ECO:0007669"/>
    <property type="project" value="InterPro"/>
</dbReference>
<dbReference type="InterPro" id="IPR001387">
    <property type="entry name" value="Cro/C1-type_HTH"/>
</dbReference>
<comment type="caution">
    <text evidence="2">The sequence shown here is derived from an EMBL/GenBank/DDBJ whole genome shotgun (WGS) entry which is preliminary data.</text>
</comment>
<accession>A0A0A6RUG1</accession>
<dbReference type="CDD" id="cd00093">
    <property type="entry name" value="HTH_XRE"/>
    <property type="match status" value="1"/>
</dbReference>
<dbReference type="PROSITE" id="PS50943">
    <property type="entry name" value="HTH_CROC1"/>
    <property type="match status" value="1"/>
</dbReference>
<dbReference type="AlphaFoldDB" id="A0A0A6RUG1"/>
<keyword evidence="3" id="KW-1185">Reference proteome</keyword>
<gene>
    <name evidence="2" type="ORF">PN36_05165</name>
</gene>
<dbReference type="SMART" id="SM00530">
    <property type="entry name" value="HTH_XRE"/>
    <property type="match status" value="1"/>
</dbReference>
<dbReference type="SUPFAM" id="SSF47413">
    <property type="entry name" value="lambda repressor-like DNA-binding domains"/>
    <property type="match status" value="1"/>
</dbReference>
<evidence type="ECO:0000259" key="1">
    <source>
        <dbReference type="PROSITE" id="PS50943"/>
    </source>
</evidence>
<evidence type="ECO:0000313" key="3">
    <source>
        <dbReference type="Proteomes" id="UP000030428"/>
    </source>
</evidence>
<proteinExistence type="predicted"/>
<reference evidence="2 3" key="1">
    <citation type="journal article" date="2016" name="Front. Microbiol.">
        <title>Single-Cell (Meta-)Genomics of a Dimorphic Candidatus Thiomargarita nelsonii Reveals Genomic Plasticity.</title>
        <authorList>
            <person name="Flood B.E."/>
            <person name="Fliss P."/>
            <person name="Jones D.S."/>
            <person name="Dick G.J."/>
            <person name="Jain S."/>
            <person name="Kaster A.K."/>
            <person name="Winkel M."/>
            <person name="Mussmann M."/>
            <person name="Bailey J."/>
        </authorList>
    </citation>
    <scope>NUCLEOTIDE SEQUENCE [LARGE SCALE GENOMIC DNA]</scope>
    <source>
        <strain evidence="2">Hydrate Ridge</strain>
    </source>
</reference>
<dbReference type="Pfam" id="PF01381">
    <property type="entry name" value="HTH_3"/>
    <property type="match status" value="1"/>
</dbReference>
<feature type="domain" description="HTH cro/C1-type" evidence="1">
    <location>
        <begin position="20"/>
        <end position="72"/>
    </location>
</feature>